<protein>
    <submittedName>
        <fullName evidence="3">Oxidoreductase domain-containing protein</fullName>
    </submittedName>
</protein>
<dbReference type="InterPro" id="IPR036291">
    <property type="entry name" value="NAD(P)-bd_dom_sf"/>
</dbReference>
<evidence type="ECO:0000313" key="3">
    <source>
        <dbReference type="EMBL" id="AIF10581.1"/>
    </source>
</evidence>
<proteinExistence type="predicted"/>
<dbReference type="InterPro" id="IPR055170">
    <property type="entry name" value="GFO_IDH_MocA-like_dom"/>
</dbReference>
<dbReference type="Gene3D" id="3.30.360.10">
    <property type="entry name" value="Dihydrodipicolinate Reductase, domain 2"/>
    <property type="match status" value="1"/>
</dbReference>
<reference evidence="3" key="1">
    <citation type="journal article" date="2014" name="Genome Biol. Evol.">
        <title>Pangenome evidence for extensive interdomain horizontal transfer affecting lineage core and shell genes in uncultured planktonic thaumarchaeota and euryarchaeota.</title>
        <authorList>
            <person name="Deschamps P."/>
            <person name="Zivanovic Y."/>
            <person name="Moreira D."/>
            <person name="Rodriguez-Valera F."/>
            <person name="Lopez-Garcia P."/>
        </authorList>
    </citation>
    <scope>NUCLEOTIDE SEQUENCE</scope>
</reference>
<dbReference type="Pfam" id="PF22725">
    <property type="entry name" value="GFO_IDH_MocA_C3"/>
    <property type="match status" value="1"/>
</dbReference>
<dbReference type="Gene3D" id="3.40.50.720">
    <property type="entry name" value="NAD(P)-binding Rossmann-like Domain"/>
    <property type="match status" value="1"/>
</dbReference>
<dbReference type="AlphaFoldDB" id="A0A075H347"/>
<accession>A0A075H347</accession>
<dbReference type="SUPFAM" id="SSF51735">
    <property type="entry name" value="NAD(P)-binding Rossmann-fold domains"/>
    <property type="match status" value="1"/>
</dbReference>
<organism evidence="3">
    <name type="scientific">uncultured marine thaumarchaeote KM3_46_G10</name>
    <dbReference type="NCBI Taxonomy" id="1456161"/>
    <lineage>
        <taxon>Archaea</taxon>
        <taxon>Nitrososphaerota</taxon>
        <taxon>environmental samples</taxon>
    </lineage>
</organism>
<dbReference type="GO" id="GO:0000166">
    <property type="term" value="F:nucleotide binding"/>
    <property type="evidence" value="ECO:0007669"/>
    <property type="project" value="InterPro"/>
</dbReference>
<name>A0A075H347_9ARCH</name>
<dbReference type="InterPro" id="IPR051450">
    <property type="entry name" value="Gfo/Idh/MocA_Oxidoreductases"/>
</dbReference>
<dbReference type="InterPro" id="IPR000683">
    <property type="entry name" value="Gfo/Idh/MocA-like_OxRdtase_N"/>
</dbReference>
<dbReference type="PANTHER" id="PTHR43377:SF1">
    <property type="entry name" value="BILIVERDIN REDUCTASE A"/>
    <property type="match status" value="1"/>
</dbReference>
<dbReference type="SUPFAM" id="SSF55347">
    <property type="entry name" value="Glyceraldehyde-3-phosphate dehydrogenase-like, C-terminal domain"/>
    <property type="match status" value="1"/>
</dbReference>
<sequence>MVNKRVLKMKVIQIGTGGWGKNHCRVLSEFGVLSAICDMNYERAKEFGEKYNVNYYKTLDELFENEEFDAALICTPTSTHSQLALQLIEKKKHVFVEKPMTYLSEDGEKLVAEAKKKKVILTCGYIERFNPAVAHVKEYLKTKKFGDLIRLEFYREHRMPLHIKDVGIIYDTSVHDIDTAMWLFDETPQVVFAKSGQINHEHEDFATIMLGFKDNRIATISSNWITPTRVRNFNAVCTDGRIFSDFITQEIRVETDRGTETPSKQKEEPLSLEIRNFLDAIENENELRVKPEHAVNVTRIAEAALLSSQKGIPIYLDIK</sequence>
<dbReference type="PANTHER" id="PTHR43377">
    <property type="entry name" value="BILIVERDIN REDUCTASE A"/>
    <property type="match status" value="1"/>
</dbReference>
<feature type="domain" description="GFO/IDH/MocA-like oxidoreductase" evidence="2">
    <location>
        <begin position="134"/>
        <end position="242"/>
    </location>
</feature>
<dbReference type="Pfam" id="PF01408">
    <property type="entry name" value="GFO_IDH_MocA"/>
    <property type="match status" value="1"/>
</dbReference>
<dbReference type="EMBL" id="KF900895">
    <property type="protein sequence ID" value="AIF10581.1"/>
    <property type="molecule type" value="Genomic_DNA"/>
</dbReference>
<evidence type="ECO:0000259" key="1">
    <source>
        <dbReference type="Pfam" id="PF01408"/>
    </source>
</evidence>
<evidence type="ECO:0000259" key="2">
    <source>
        <dbReference type="Pfam" id="PF22725"/>
    </source>
</evidence>
<feature type="domain" description="Gfo/Idh/MocA-like oxidoreductase N-terminal" evidence="1">
    <location>
        <begin position="10"/>
        <end position="125"/>
    </location>
</feature>